<sequence>MKRVAMIIPFDTSIKGGVVRAVKSQEVVYRILGAEVETFYASHLDDVNLADYDLIHVHGPLKLGGILKVRRSGVPAILTIHGWVLQEALTALKTDPGGNIHYIFKIINWILHRLIFIRFIYRDRVTTVSEITKKKNRLRATVIPNALITDEIEGKVSECPDLQGDGVTAVTYTSIGGSKVLSIQRLAEVISEVNRKAGCRIRLLVFGESPEIEDDCIEFMGYRDDFLCHVRSADIMLLGYDMSELGYAVLEAGYLGVPVAKFRGEFEELQDDVHGIIAEDDSEMIEKLIRFIENPSKGPVWGEKLKEHITETRDPLRIADKWAMFLGDIMK</sequence>
<accession>A0A9E7RUH8</accession>
<dbReference type="Pfam" id="PF13692">
    <property type="entry name" value="Glyco_trans_1_4"/>
    <property type="match status" value="1"/>
</dbReference>
<dbReference type="RefSeq" id="WP_261599815.1">
    <property type="nucleotide sequence ID" value="NZ_CP104550.1"/>
</dbReference>
<dbReference type="AlphaFoldDB" id="A0A9E7RUH8"/>
<evidence type="ECO:0000313" key="2">
    <source>
        <dbReference type="EMBL" id="UXH32439.1"/>
    </source>
</evidence>
<dbReference type="SUPFAM" id="SSF53756">
    <property type="entry name" value="UDP-Glycosyltransferase/glycogen phosphorylase"/>
    <property type="match status" value="1"/>
</dbReference>
<dbReference type="Pfam" id="PF13439">
    <property type="entry name" value="Glyco_transf_4"/>
    <property type="match status" value="1"/>
</dbReference>
<proteinExistence type="predicted"/>
<dbReference type="GeneID" id="75106369"/>
<reference evidence="2" key="1">
    <citation type="submission" date="2022-09" db="EMBL/GenBank/DDBJ databases">
        <title>Characterization of three MwoI isoschizomers from sequenced genome and metagenomes.</title>
        <authorList>
            <person name="Fomenkov A."/>
            <person name="Xu S.Y."/>
            <person name="Roberts R.J."/>
        </authorList>
    </citation>
    <scope>NUCLEOTIDE SEQUENCE</scope>
    <source>
        <strain evidence="2">DSM 2970</strain>
    </source>
</reference>
<dbReference type="EMBL" id="CP104550">
    <property type="protein sequence ID" value="UXH32439.1"/>
    <property type="molecule type" value="Genomic_DNA"/>
</dbReference>
<organism evidence="2">
    <name type="scientific">Methanothermobacter wolfeii</name>
    <name type="common">Methanobacterium wolfei</name>
    <dbReference type="NCBI Taxonomy" id="145261"/>
    <lineage>
        <taxon>Archaea</taxon>
        <taxon>Methanobacteriati</taxon>
        <taxon>Methanobacteriota</taxon>
        <taxon>Methanomada group</taxon>
        <taxon>Methanobacteria</taxon>
        <taxon>Methanobacteriales</taxon>
        <taxon>Methanobacteriaceae</taxon>
        <taxon>Methanothermobacter</taxon>
    </lineage>
</organism>
<dbReference type="Proteomes" id="UP001065373">
    <property type="component" value="Chromosome"/>
</dbReference>
<feature type="domain" description="Glycosyltransferase subfamily 4-like N-terminal" evidence="1">
    <location>
        <begin position="51"/>
        <end position="146"/>
    </location>
</feature>
<name>A0A9E7RUH8_METWO</name>
<dbReference type="InterPro" id="IPR028098">
    <property type="entry name" value="Glyco_trans_4-like_N"/>
</dbReference>
<dbReference type="KEGG" id="mwo:MWSIV6_0755"/>
<dbReference type="Gene3D" id="3.40.50.2000">
    <property type="entry name" value="Glycogen Phosphorylase B"/>
    <property type="match status" value="2"/>
</dbReference>
<dbReference type="CDD" id="cd03801">
    <property type="entry name" value="GT4_PimA-like"/>
    <property type="match status" value="1"/>
</dbReference>
<evidence type="ECO:0000259" key="1">
    <source>
        <dbReference type="Pfam" id="PF13439"/>
    </source>
</evidence>
<protein>
    <submittedName>
        <fullName evidence="2">Glycosyltransferase family 4 protein</fullName>
    </submittedName>
</protein>
<gene>
    <name evidence="2" type="ORF">N5910_03915</name>
</gene>